<dbReference type="Proteomes" id="UP001152049">
    <property type="component" value="Unassembled WGS sequence"/>
</dbReference>
<keyword evidence="3" id="KW-1185">Reference proteome</keyword>
<feature type="compositionally biased region" description="Polar residues" evidence="1">
    <location>
        <begin position="1"/>
        <end position="10"/>
    </location>
</feature>
<proteinExistence type="predicted"/>
<feature type="compositionally biased region" description="Polar residues" evidence="1">
    <location>
        <begin position="146"/>
        <end position="165"/>
    </location>
</feature>
<feature type="region of interest" description="Disordered" evidence="1">
    <location>
        <begin position="144"/>
        <end position="187"/>
    </location>
</feature>
<dbReference type="OrthoDB" id="5184961at2759"/>
<dbReference type="AlphaFoldDB" id="A0A9W8VCQ1"/>
<protein>
    <submittedName>
        <fullName evidence="2">Uncharacterized protein</fullName>
    </submittedName>
</protein>
<feature type="region of interest" description="Disordered" evidence="1">
    <location>
        <begin position="1"/>
        <end position="26"/>
    </location>
</feature>
<reference evidence="2" key="1">
    <citation type="submission" date="2022-09" db="EMBL/GenBank/DDBJ databases">
        <title>Fusarium specimens isolated from Avocado Roots.</title>
        <authorList>
            <person name="Stajich J."/>
            <person name="Roper C."/>
            <person name="Heimlech-Rivalta G."/>
        </authorList>
    </citation>
    <scope>NUCLEOTIDE SEQUENCE</scope>
    <source>
        <strain evidence="2">CF00136</strain>
    </source>
</reference>
<accession>A0A9W8VCQ1</accession>
<dbReference type="EMBL" id="JAOQAZ010000026">
    <property type="protein sequence ID" value="KAJ4252337.1"/>
    <property type="molecule type" value="Genomic_DNA"/>
</dbReference>
<evidence type="ECO:0000256" key="1">
    <source>
        <dbReference type="SAM" id="MobiDB-lite"/>
    </source>
</evidence>
<comment type="caution">
    <text evidence="2">The sequence shown here is derived from an EMBL/GenBank/DDBJ whole genome shotgun (WGS) entry which is preliminary data.</text>
</comment>
<name>A0A9W8VCQ1_9HYPO</name>
<feature type="compositionally biased region" description="Basic and acidic residues" evidence="1">
    <location>
        <begin position="171"/>
        <end position="187"/>
    </location>
</feature>
<gene>
    <name evidence="2" type="ORF">NW762_010935</name>
</gene>
<evidence type="ECO:0000313" key="3">
    <source>
        <dbReference type="Proteomes" id="UP001152049"/>
    </source>
</evidence>
<organism evidence="2 3">
    <name type="scientific">Fusarium torreyae</name>
    <dbReference type="NCBI Taxonomy" id="1237075"/>
    <lineage>
        <taxon>Eukaryota</taxon>
        <taxon>Fungi</taxon>
        <taxon>Dikarya</taxon>
        <taxon>Ascomycota</taxon>
        <taxon>Pezizomycotina</taxon>
        <taxon>Sordariomycetes</taxon>
        <taxon>Hypocreomycetidae</taxon>
        <taxon>Hypocreales</taxon>
        <taxon>Nectriaceae</taxon>
        <taxon>Fusarium</taxon>
    </lineage>
</organism>
<feature type="compositionally biased region" description="Polar residues" evidence="1">
    <location>
        <begin position="462"/>
        <end position="482"/>
    </location>
</feature>
<feature type="region of interest" description="Disordered" evidence="1">
    <location>
        <begin position="450"/>
        <end position="482"/>
    </location>
</feature>
<evidence type="ECO:0000313" key="2">
    <source>
        <dbReference type="EMBL" id="KAJ4252337.1"/>
    </source>
</evidence>
<sequence length="678" mass="74823">MGCNASSPVTDDSRAPRPAKQQKQQEIDVNNLTIPQVTWETDESWSKWMCEAEASAIAAGKHDEFLSRYRELVFGGVRGYLANKYRECEANGTIQTVGEIHVCTGGERCAGDDKCKIPTNTQLVSDASYSGIVHAFSLAVAKLPQTPRNPQSKTDSITPTINETSGGEGELLSRDQAQEDAESDQRQQLRLVPGAELDSPEMREAKNAMLKTVAAMKAMGTNVGHALIMIFVGADMVVCRFDDTSKPPTINQRPVQRTKGLTKAMNGLAKDARKYPQAFQGMFAANWFHQAATNCSGGYDGSTVWDEGPLPFSLPNGQRYPEPTRLLVTRLYENMTESVDEIYFTIAPPPYPGQDSSSRDPVTLVRKLDPTKEPGGIVRITLVIGISRDVTWPKIGDFAKNPALKAGGNAVLEYAKRLHSQGKLDRCSVRVYMGYDESTFKFVGDPITIKEQTRPLPPPSELGTSTDITAASASPNSPVNEKSLETDFNLTVTLLPKHELMGSESQFQAVKQYMMEKSKHKSPHELNVQAVFLAPSVAGHFLESNFPGCEISDEGLFPVALDNGNEFFLEDTRLVVARDPKQEPSSIVAVILTIPCPDGLDGESAIFSSKVWLDTPEMKEMDNRLLALLKKWHAQGRVSRIDCMAQTMMGKDATIYKFVDGERFEDYSDERMEQIKWG</sequence>